<gene>
    <name evidence="2" type="ORF">RFN28_09580</name>
</gene>
<reference evidence="2 3" key="1">
    <citation type="submission" date="2023-08" db="EMBL/GenBank/DDBJ databases">
        <title>Implementing the SeqCode for naming new Mesorhizobium species isolated from Vachellia karroo root nodules.</title>
        <authorList>
            <person name="Van Lill M."/>
        </authorList>
    </citation>
    <scope>NUCLEOTIDE SEQUENCE [LARGE SCALE GENOMIC DNA]</scope>
    <source>
        <strain evidence="2 3">VK24D</strain>
    </source>
</reference>
<dbReference type="EMBL" id="JAVIIW010000008">
    <property type="protein sequence ID" value="MDX8478731.1"/>
    <property type="molecule type" value="Genomic_DNA"/>
</dbReference>
<keyword evidence="1" id="KW-0472">Membrane</keyword>
<feature type="transmembrane region" description="Helical" evidence="1">
    <location>
        <begin position="101"/>
        <end position="120"/>
    </location>
</feature>
<protein>
    <submittedName>
        <fullName evidence="2">Uncharacterized protein</fullName>
    </submittedName>
</protein>
<feature type="transmembrane region" description="Helical" evidence="1">
    <location>
        <begin position="70"/>
        <end position="89"/>
    </location>
</feature>
<evidence type="ECO:0000313" key="2">
    <source>
        <dbReference type="EMBL" id="MDX8478731.1"/>
    </source>
</evidence>
<sequence length="258" mass="28488">MKSAWELKGRDNHRASVISGSTVLLLHAFIYSFFLQANSEFATLFSRSFQLTADLGKCSTSFSAIVMSQMVYSIVFAALLTSVAGKCLFEAIADKENRKSFLWIAGGAMLLGGYLIGLATTDHGWWLTNLGRRSFNRGTTFPEACSNSPRVLYPQPYFISFWLAGLSWLAFAVILAGMRRLKFRIQYDDLPLNPQLREEILKIRAKYPPIPTPKQANSWLAVIGLLLIVGGCTVGLCHGFYKAGMALSLLVLGPSWSG</sequence>
<comment type="caution">
    <text evidence="2">The sequence shown here is derived from an EMBL/GenBank/DDBJ whole genome shotgun (WGS) entry which is preliminary data.</text>
</comment>
<dbReference type="Proteomes" id="UP001287059">
    <property type="component" value="Unassembled WGS sequence"/>
</dbReference>
<feature type="transmembrane region" description="Helical" evidence="1">
    <location>
        <begin position="12"/>
        <end position="34"/>
    </location>
</feature>
<keyword evidence="3" id="KW-1185">Reference proteome</keyword>
<proteinExistence type="predicted"/>
<accession>A0ABU4XWD3</accession>
<feature type="transmembrane region" description="Helical" evidence="1">
    <location>
        <begin position="219"/>
        <end position="241"/>
    </location>
</feature>
<organism evidence="2 3">
    <name type="scientific">Mesorhizobium album</name>
    <dbReference type="NCBI Taxonomy" id="3072314"/>
    <lineage>
        <taxon>Bacteria</taxon>
        <taxon>Pseudomonadati</taxon>
        <taxon>Pseudomonadota</taxon>
        <taxon>Alphaproteobacteria</taxon>
        <taxon>Hyphomicrobiales</taxon>
        <taxon>Phyllobacteriaceae</taxon>
        <taxon>Mesorhizobium</taxon>
    </lineage>
</organism>
<evidence type="ECO:0000313" key="3">
    <source>
        <dbReference type="Proteomes" id="UP001287059"/>
    </source>
</evidence>
<feature type="transmembrane region" description="Helical" evidence="1">
    <location>
        <begin position="157"/>
        <end position="177"/>
    </location>
</feature>
<dbReference type="RefSeq" id="WP_320287109.1">
    <property type="nucleotide sequence ID" value="NZ_JAVIIW010000008.1"/>
</dbReference>
<keyword evidence="1" id="KW-0812">Transmembrane</keyword>
<keyword evidence="1" id="KW-1133">Transmembrane helix</keyword>
<evidence type="ECO:0000256" key="1">
    <source>
        <dbReference type="SAM" id="Phobius"/>
    </source>
</evidence>
<name>A0ABU4XWD3_9HYPH</name>